<dbReference type="Proteomes" id="UP000008281">
    <property type="component" value="Unassembled WGS sequence"/>
</dbReference>
<gene>
    <name evidence="2" type="ORF">CRE_09946</name>
</gene>
<dbReference type="EMBL" id="DS270789">
    <property type="protein sequence ID" value="EFO97156.1"/>
    <property type="molecule type" value="Genomic_DNA"/>
</dbReference>
<evidence type="ECO:0000313" key="3">
    <source>
        <dbReference type="Proteomes" id="UP000008281"/>
    </source>
</evidence>
<name>E3NV36_CAERE</name>
<accession>E3NV36</accession>
<dbReference type="InParanoid" id="E3NV36"/>
<dbReference type="PANTHER" id="PTHR21503">
    <property type="entry name" value="F-BOX-CONTAINING HYPOTHETICAL PROTEIN C.ELEGANS"/>
    <property type="match status" value="1"/>
</dbReference>
<evidence type="ECO:0000313" key="2">
    <source>
        <dbReference type="EMBL" id="EFO97156.1"/>
    </source>
</evidence>
<organism evidence="3">
    <name type="scientific">Caenorhabditis remanei</name>
    <name type="common">Caenorhabditis vulgaris</name>
    <dbReference type="NCBI Taxonomy" id="31234"/>
    <lineage>
        <taxon>Eukaryota</taxon>
        <taxon>Metazoa</taxon>
        <taxon>Ecdysozoa</taxon>
        <taxon>Nematoda</taxon>
        <taxon>Chromadorea</taxon>
        <taxon>Rhabditida</taxon>
        <taxon>Rhabditina</taxon>
        <taxon>Rhabditomorpha</taxon>
        <taxon>Rhabditoidea</taxon>
        <taxon>Rhabditidae</taxon>
        <taxon>Peloderinae</taxon>
        <taxon>Caenorhabditis</taxon>
    </lineage>
</organism>
<protein>
    <recommendedName>
        <fullName evidence="1">F-box domain-containing protein</fullName>
    </recommendedName>
</protein>
<dbReference type="Pfam" id="PF00646">
    <property type="entry name" value="F-box"/>
    <property type="match status" value="1"/>
</dbReference>
<dbReference type="InterPro" id="IPR001810">
    <property type="entry name" value="F-box_dom"/>
</dbReference>
<feature type="domain" description="F-box" evidence="1">
    <location>
        <begin position="38"/>
        <end position="84"/>
    </location>
</feature>
<dbReference type="HOGENOM" id="CLU_028840_3_1_1"/>
<reference evidence="2" key="1">
    <citation type="submission" date="2007-07" db="EMBL/GenBank/DDBJ databases">
        <title>PCAP assembly of the Caenorhabditis remanei genome.</title>
        <authorList>
            <consortium name="The Caenorhabditis remanei Sequencing Consortium"/>
            <person name="Wilson R.K."/>
        </authorList>
    </citation>
    <scope>NUCLEOTIDE SEQUENCE [LARGE SCALE GENOMIC DNA]</scope>
    <source>
        <strain evidence="2">PB4641</strain>
    </source>
</reference>
<dbReference type="InterPro" id="IPR012885">
    <property type="entry name" value="F-box_Sdz-33"/>
</dbReference>
<dbReference type="PROSITE" id="PS50181">
    <property type="entry name" value="FBOX"/>
    <property type="match status" value="1"/>
</dbReference>
<keyword evidence="3" id="KW-1185">Reference proteome</keyword>
<evidence type="ECO:0000259" key="1">
    <source>
        <dbReference type="PROSITE" id="PS50181"/>
    </source>
</evidence>
<dbReference type="Pfam" id="PF07735">
    <property type="entry name" value="FBA_2"/>
    <property type="match status" value="1"/>
</dbReference>
<dbReference type="AlphaFoldDB" id="E3NV36"/>
<proteinExistence type="predicted"/>
<sequence>MKPLKELPILCLPFRAMKEISKGMHSIIKMMSNRKNNKFPILRLPFLAIEEIFKTMHPIEIINFSMISKRTRTVAKSMSFYSKYSIDLSVANSTLHIGLYGTKESVSCTYVMTSDEKMNGKSEGKVEKWKQLCIRLLKTFNKQTIDILFMQMDADVDNSVSFIDFLKTNVKSVNECYLHQWDHQYNVDEDFAYLLNNITINSTLSFFLNIKNEKFDGKIPKNLNNLYIKNSEWIGYKRLLEIDCKSVILEKNRISDEQWNLFIKKWIAMETHLNLEYLHPRRQRFRKIQSTRIA</sequence>